<protein>
    <submittedName>
        <fullName evidence="1">Uncharacterized protein</fullName>
    </submittedName>
</protein>
<gene>
    <name evidence="1" type="ORF">CMMCAS07_16125</name>
</gene>
<comment type="caution">
    <text evidence="1">The sequence shown here is derived from an EMBL/GenBank/DDBJ whole genome shotgun (WGS) entry which is preliminary data.</text>
</comment>
<dbReference type="AlphaFoldDB" id="A0A1Y3FK99"/>
<proteinExistence type="predicted"/>
<dbReference type="EMBL" id="MDHH01000004">
    <property type="protein sequence ID" value="OUE00967.1"/>
    <property type="molecule type" value="Genomic_DNA"/>
</dbReference>
<accession>A0A1Y3FK99</accession>
<organism evidence="1 2">
    <name type="scientific">Clavibacter michiganensis subsp. michiganensis</name>
    <dbReference type="NCBI Taxonomy" id="33013"/>
    <lineage>
        <taxon>Bacteria</taxon>
        <taxon>Bacillati</taxon>
        <taxon>Actinomycetota</taxon>
        <taxon>Actinomycetes</taxon>
        <taxon>Micrococcales</taxon>
        <taxon>Microbacteriaceae</taxon>
        <taxon>Clavibacter</taxon>
    </lineage>
</organism>
<evidence type="ECO:0000313" key="2">
    <source>
        <dbReference type="Proteomes" id="UP000195062"/>
    </source>
</evidence>
<dbReference type="GeneID" id="92950031"/>
<reference evidence="1 2" key="1">
    <citation type="submission" date="2016-08" db="EMBL/GenBank/DDBJ databases">
        <title>Genome sequence of Clavibacter michiganensis subsp. michiganensis strain CASJ007.</title>
        <authorList>
            <person name="Thapa S.P."/>
            <person name="Coaker G."/>
        </authorList>
    </citation>
    <scope>NUCLEOTIDE SEQUENCE [LARGE SCALE GENOMIC DNA]</scope>
    <source>
        <strain evidence="1">CASJ007</strain>
    </source>
</reference>
<dbReference type="RefSeq" id="WP_011931840.1">
    <property type="nucleotide sequence ID" value="NZ_CP033724.1"/>
</dbReference>
<keyword evidence="2" id="KW-1185">Reference proteome</keyword>
<sequence>MLAASEVGRLEQQEPPARGIVRAMWAAQATASETDEVLVQHGG</sequence>
<evidence type="ECO:0000313" key="1">
    <source>
        <dbReference type="EMBL" id="OUE00967.1"/>
    </source>
</evidence>
<name>A0A1Y3FK99_CLAMM</name>
<dbReference type="Proteomes" id="UP000195062">
    <property type="component" value="Unassembled WGS sequence"/>
</dbReference>